<dbReference type="EMBL" id="AVOT02001349">
    <property type="protein sequence ID" value="MBW0466634.1"/>
    <property type="molecule type" value="Genomic_DNA"/>
</dbReference>
<accession>A0A9Q3BJ61</accession>
<dbReference type="InterPro" id="IPR050951">
    <property type="entry name" value="Retrovirus_Pol_polyprotein"/>
</dbReference>
<keyword evidence="3" id="KW-1185">Reference proteome</keyword>
<name>A0A9Q3BJ61_9BASI</name>
<dbReference type="Pfam" id="PF17921">
    <property type="entry name" value="Integrase_H2C2"/>
    <property type="match status" value="1"/>
</dbReference>
<feature type="domain" description="Integrase zinc-binding" evidence="1">
    <location>
        <begin position="79"/>
        <end position="134"/>
    </location>
</feature>
<dbReference type="InterPro" id="IPR041588">
    <property type="entry name" value="Integrase_H2C2"/>
</dbReference>
<dbReference type="PANTHER" id="PTHR37984">
    <property type="entry name" value="PROTEIN CBG26694"/>
    <property type="match status" value="1"/>
</dbReference>
<comment type="caution">
    <text evidence="2">The sequence shown here is derived from an EMBL/GenBank/DDBJ whole genome shotgun (WGS) entry which is preliminary data.</text>
</comment>
<protein>
    <recommendedName>
        <fullName evidence="1">Integrase zinc-binding domain-containing protein</fullName>
    </recommendedName>
</protein>
<proteinExistence type="predicted"/>
<reference evidence="2" key="1">
    <citation type="submission" date="2021-03" db="EMBL/GenBank/DDBJ databases">
        <title>Draft genome sequence of rust myrtle Austropuccinia psidii MF-1, a brazilian biotype.</title>
        <authorList>
            <person name="Quecine M.C."/>
            <person name="Pachon D.M.R."/>
            <person name="Bonatelli M.L."/>
            <person name="Correr F.H."/>
            <person name="Franceschini L.M."/>
            <person name="Leite T.F."/>
            <person name="Margarido G.R.A."/>
            <person name="Almeida C.A."/>
            <person name="Ferrarezi J.A."/>
            <person name="Labate C.A."/>
        </authorList>
    </citation>
    <scope>NUCLEOTIDE SEQUENCE</scope>
    <source>
        <strain evidence="2">MF-1</strain>
    </source>
</reference>
<dbReference type="PANTHER" id="PTHR37984:SF5">
    <property type="entry name" value="PROTEIN NYNRIN-LIKE"/>
    <property type="match status" value="1"/>
</dbReference>
<dbReference type="Gene3D" id="1.10.340.70">
    <property type="match status" value="1"/>
</dbReference>
<dbReference type="Proteomes" id="UP000765509">
    <property type="component" value="Unassembled WGS sequence"/>
</dbReference>
<dbReference type="AlphaFoldDB" id="A0A9Q3BJ61"/>
<dbReference type="OrthoDB" id="2505288at2759"/>
<evidence type="ECO:0000313" key="3">
    <source>
        <dbReference type="Proteomes" id="UP000765509"/>
    </source>
</evidence>
<sequence>MDLQQLINQDEFQPSRLFAVKVKYFSNFIDFIQKTLWQDPQYRSTLQALGKGKCVTDYYLDPSSQLLLLKDQLMVQNDPRIQLSILQNLHDSPLAGHPGQEKTLTLVNWAFHWSGMTQFIEDYVSACQKFSRNKDIHHKKYGLLKPLPIPNSPWIFLSMDFITQSPLSNFFDSILS</sequence>
<gene>
    <name evidence="2" type="ORF">O181_006349</name>
</gene>
<organism evidence="2 3">
    <name type="scientific">Austropuccinia psidii MF-1</name>
    <dbReference type="NCBI Taxonomy" id="1389203"/>
    <lineage>
        <taxon>Eukaryota</taxon>
        <taxon>Fungi</taxon>
        <taxon>Dikarya</taxon>
        <taxon>Basidiomycota</taxon>
        <taxon>Pucciniomycotina</taxon>
        <taxon>Pucciniomycetes</taxon>
        <taxon>Pucciniales</taxon>
        <taxon>Sphaerophragmiaceae</taxon>
        <taxon>Austropuccinia</taxon>
    </lineage>
</organism>
<evidence type="ECO:0000259" key="1">
    <source>
        <dbReference type="Pfam" id="PF17921"/>
    </source>
</evidence>
<evidence type="ECO:0000313" key="2">
    <source>
        <dbReference type="EMBL" id="MBW0466634.1"/>
    </source>
</evidence>